<dbReference type="FunFam" id="1.10.220.150:FF:000009">
    <property type="entry name" value="stromal membrane-associated protein 1 isoform X1"/>
    <property type="match status" value="1"/>
</dbReference>
<accession>A0AAD7QQT1</accession>
<evidence type="ECO:0000256" key="4">
    <source>
        <dbReference type="ARBA" id="ARBA00022833"/>
    </source>
</evidence>
<feature type="compositionally biased region" description="Polar residues" evidence="6">
    <location>
        <begin position="771"/>
        <end position="782"/>
    </location>
</feature>
<evidence type="ECO:0000256" key="3">
    <source>
        <dbReference type="ARBA" id="ARBA00022771"/>
    </source>
</evidence>
<feature type="compositionally biased region" description="Pro residues" evidence="6">
    <location>
        <begin position="356"/>
        <end position="366"/>
    </location>
</feature>
<dbReference type="Gene3D" id="1.10.220.150">
    <property type="entry name" value="Arf GTPase activating protein"/>
    <property type="match status" value="1"/>
</dbReference>
<dbReference type="CDD" id="cd08204">
    <property type="entry name" value="ArfGap"/>
    <property type="match status" value="1"/>
</dbReference>
<evidence type="ECO:0000256" key="2">
    <source>
        <dbReference type="ARBA" id="ARBA00022723"/>
    </source>
</evidence>
<keyword evidence="2" id="KW-0479">Metal-binding</keyword>
<dbReference type="RefSeq" id="XP_056043249.1">
    <property type="nucleotide sequence ID" value="XM_056184176.1"/>
</dbReference>
<dbReference type="InterPro" id="IPR051718">
    <property type="entry name" value="ARF_GTPase-activating"/>
</dbReference>
<feature type="region of interest" description="Disordered" evidence="6">
    <location>
        <begin position="248"/>
        <end position="512"/>
    </location>
</feature>
<feature type="compositionally biased region" description="Low complexity" evidence="6">
    <location>
        <begin position="145"/>
        <end position="157"/>
    </location>
</feature>
<dbReference type="InterPro" id="IPR038508">
    <property type="entry name" value="ArfGAP_dom_sf"/>
</dbReference>
<feature type="compositionally biased region" description="Polar residues" evidence="6">
    <location>
        <begin position="733"/>
        <end position="742"/>
    </location>
</feature>
<feature type="compositionally biased region" description="Polar residues" evidence="6">
    <location>
        <begin position="276"/>
        <end position="305"/>
    </location>
</feature>
<keyword evidence="10" id="KW-1185">Reference proteome</keyword>
<dbReference type="GO" id="GO:0005096">
    <property type="term" value="F:GTPase activator activity"/>
    <property type="evidence" value="ECO:0007669"/>
    <property type="project" value="UniProtKB-KW"/>
</dbReference>
<dbReference type="Proteomes" id="UP001217417">
    <property type="component" value="Unassembled WGS sequence"/>
</dbReference>
<evidence type="ECO:0000259" key="8">
    <source>
        <dbReference type="PROSITE" id="PS50115"/>
    </source>
</evidence>
<organism evidence="9 10">
    <name type="scientific">Lipomyces tetrasporus</name>
    <dbReference type="NCBI Taxonomy" id="54092"/>
    <lineage>
        <taxon>Eukaryota</taxon>
        <taxon>Fungi</taxon>
        <taxon>Dikarya</taxon>
        <taxon>Ascomycota</taxon>
        <taxon>Saccharomycotina</taxon>
        <taxon>Lipomycetes</taxon>
        <taxon>Lipomycetales</taxon>
        <taxon>Lipomycetaceae</taxon>
        <taxon>Lipomyces</taxon>
    </lineage>
</organism>
<dbReference type="PROSITE" id="PS50030">
    <property type="entry name" value="UBA"/>
    <property type="match status" value="1"/>
</dbReference>
<keyword evidence="1" id="KW-0343">GTPase activation</keyword>
<gene>
    <name evidence="9" type="ORF">POJ06DRAFT_116927</name>
</gene>
<dbReference type="SUPFAM" id="SSF57863">
    <property type="entry name" value="ArfGap/RecO-like zinc finger"/>
    <property type="match status" value="1"/>
</dbReference>
<dbReference type="PANTHER" id="PTHR45705">
    <property type="entry name" value="FI20236P1"/>
    <property type="match status" value="1"/>
</dbReference>
<feature type="compositionally biased region" description="Basic and acidic residues" evidence="6">
    <location>
        <begin position="174"/>
        <end position="194"/>
    </location>
</feature>
<dbReference type="Gene3D" id="1.10.8.10">
    <property type="entry name" value="DNA helicase RuvA subunit, C-terminal domain"/>
    <property type="match status" value="1"/>
</dbReference>
<reference evidence="9" key="1">
    <citation type="submission" date="2023-03" db="EMBL/GenBank/DDBJ databases">
        <title>Near-Complete genome sequence of Lipomyces tetrasporous NRRL Y-64009, an oleaginous yeast capable of growing on lignocellulosic hydrolysates.</title>
        <authorList>
            <consortium name="Lawrence Berkeley National Laboratory"/>
            <person name="Jagtap S.S."/>
            <person name="Liu J.-J."/>
            <person name="Walukiewicz H.E."/>
            <person name="Pangilinan J."/>
            <person name="Lipzen A."/>
            <person name="Ahrendt S."/>
            <person name="Koriabine M."/>
            <person name="Cobaugh K."/>
            <person name="Salamov A."/>
            <person name="Yoshinaga Y."/>
            <person name="Ng V."/>
            <person name="Daum C."/>
            <person name="Grigoriev I.V."/>
            <person name="Slininger P.J."/>
            <person name="Dien B.S."/>
            <person name="Jin Y.-S."/>
            <person name="Rao C.V."/>
        </authorList>
    </citation>
    <scope>NUCLEOTIDE SEQUENCE</scope>
    <source>
        <strain evidence="9">NRRL Y-64009</strain>
    </source>
</reference>
<evidence type="ECO:0000256" key="1">
    <source>
        <dbReference type="ARBA" id="ARBA00022468"/>
    </source>
</evidence>
<feature type="compositionally biased region" description="Polar residues" evidence="6">
    <location>
        <begin position="397"/>
        <end position="430"/>
    </location>
</feature>
<dbReference type="GeneID" id="80879342"/>
<dbReference type="SUPFAM" id="SSF46934">
    <property type="entry name" value="UBA-like"/>
    <property type="match status" value="1"/>
</dbReference>
<evidence type="ECO:0000256" key="6">
    <source>
        <dbReference type="SAM" id="MobiDB-lite"/>
    </source>
</evidence>
<keyword evidence="4" id="KW-0862">Zinc</keyword>
<dbReference type="GO" id="GO:0008270">
    <property type="term" value="F:zinc ion binding"/>
    <property type="evidence" value="ECO:0007669"/>
    <property type="project" value="UniProtKB-KW"/>
</dbReference>
<feature type="compositionally biased region" description="Polar residues" evidence="6">
    <location>
        <begin position="447"/>
        <end position="493"/>
    </location>
</feature>
<feature type="region of interest" description="Disordered" evidence="6">
    <location>
        <begin position="142"/>
        <end position="194"/>
    </location>
</feature>
<dbReference type="GO" id="GO:0005737">
    <property type="term" value="C:cytoplasm"/>
    <property type="evidence" value="ECO:0007669"/>
    <property type="project" value="TreeGrafter"/>
</dbReference>
<feature type="compositionally biased region" description="Low complexity" evidence="6">
    <location>
        <begin position="330"/>
        <end position="343"/>
    </location>
</feature>
<dbReference type="Pfam" id="PF01412">
    <property type="entry name" value="ArfGap"/>
    <property type="match status" value="1"/>
</dbReference>
<evidence type="ECO:0000259" key="7">
    <source>
        <dbReference type="PROSITE" id="PS50030"/>
    </source>
</evidence>
<proteinExistence type="predicted"/>
<feature type="region of interest" description="Disordered" evidence="6">
    <location>
        <begin position="562"/>
        <end position="595"/>
    </location>
</feature>
<feature type="compositionally biased region" description="Low complexity" evidence="6">
    <location>
        <begin position="265"/>
        <end position="275"/>
    </location>
</feature>
<feature type="compositionally biased region" description="Low complexity" evidence="6">
    <location>
        <begin position="570"/>
        <end position="595"/>
    </location>
</feature>
<dbReference type="InterPro" id="IPR009060">
    <property type="entry name" value="UBA-like_sf"/>
</dbReference>
<comment type="caution">
    <text evidence="9">The sequence shown here is derived from an EMBL/GenBank/DDBJ whole genome shotgun (WGS) entry which is preliminary data.</text>
</comment>
<dbReference type="PANTHER" id="PTHR45705:SF7">
    <property type="entry name" value="ACTIVATING PROTEIN FOR ARF, PUTATIVE (AFU_ORTHOLOGUE AFUA_4G09120)-RELATED"/>
    <property type="match status" value="1"/>
</dbReference>
<feature type="compositionally biased region" description="Low complexity" evidence="6">
    <location>
        <begin position="630"/>
        <end position="645"/>
    </location>
</feature>
<dbReference type="InterPro" id="IPR015940">
    <property type="entry name" value="UBA"/>
</dbReference>
<feature type="region of interest" description="Disordered" evidence="6">
    <location>
        <begin position="630"/>
        <end position="658"/>
    </location>
</feature>
<feature type="compositionally biased region" description="Low complexity" evidence="6">
    <location>
        <begin position="431"/>
        <end position="446"/>
    </location>
</feature>
<dbReference type="PRINTS" id="PR00405">
    <property type="entry name" value="REVINTRACTNG"/>
</dbReference>
<feature type="domain" description="UBA" evidence="7">
    <location>
        <begin position="205"/>
        <end position="251"/>
    </location>
</feature>
<dbReference type="AlphaFoldDB" id="A0AAD7QQT1"/>
<evidence type="ECO:0000313" key="9">
    <source>
        <dbReference type="EMBL" id="KAJ8099799.1"/>
    </source>
</evidence>
<dbReference type="InterPro" id="IPR037278">
    <property type="entry name" value="ARFGAP/RecO"/>
</dbReference>
<feature type="compositionally biased region" description="Polar residues" evidence="6">
    <location>
        <begin position="500"/>
        <end position="510"/>
    </location>
</feature>
<evidence type="ECO:0008006" key="11">
    <source>
        <dbReference type="Google" id="ProtNLM"/>
    </source>
</evidence>
<keyword evidence="3 5" id="KW-0863">Zinc-finger</keyword>
<dbReference type="SMART" id="SM00105">
    <property type="entry name" value="ArfGap"/>
    <property type="match status" value="1"/>
</dbReference>
<evidence type="ECO:0000256" key="5">
    <source>
        <dbReference type="PROSITE-ProRule" id="PRU00288"/>
    </source>
</evidence>
<feature type="compositionally biased region" description="Polar residues" evidence="6">
    <location>
        <begin position="374"/>
        <end position="388"/>
    </location>
</feature>
<evidence type="ECO:0000313" key="10">
    <source>
        <dbReference type="Proteomes" id="UP001217417"/>
    </source>
</evidence>
<feature type="region of interest" description="Disordered" evidence="6">
    <location>
        <begin position="720"/>
        <end position="782"/>
    </location>
</feature>
<name>A0AAD7QQT1_9ASCO</name>
<dbReference type="SMART" id="SM00165">
    <property type="entry name" value="UBA"/>
    <property type="match status" value="1"/>
</dbReference>
<dbReference type="InterPro" id="IPR001164">
    <property type="entry name" value="ArfGAP_dom"/>
</dbReference>
<dbReference type="PROSITE" id="PS50115">
    <property type="entry name" value="ARFGAP"/>
    <property type="match status" value="1"/>
</dbReference>
<feature type="domain" description="Arf-GAP" evidence="8">
    <location>
        <begin position="10"/>
        <end position="124"/>
    </location>
</feature>
<protein>
    <recommendedName>
        <fullName evidence="11">ArfGap-domain-containing protein</fullName>
    </recommendedName>
</protein>
<dbReference type="EMBL" id="JARPMG010000006">
    <property type="protein sequence ID" value="KAJ8099799.1"/>
    <property type="molecule type" value="Genomic_DNA"/>
</dbReference>
<sequence>MSKRQQLKNEALLRELSELPENRKCADCGARNPGWASWNLGVFLCIRCGGIHRKMGTHISKVKSLSVDSWTIEQILAMKEMGNKKANSIWDPNNERSPYLGSYDGDDDSVVERYIRDKYERGNFRRDMEGFVQERAAYNDDFYNSSSRSGQSSSSSRWFRRSKKNQSNGDDYLNADRESGRSRRNRNDDIYHINERRDTRKKTYEYDDDYEYEDKMFKLLDMGFTDRKRNLEALTKSKGDIPTAIEFLTNGDESERRPALPPRPSNSGPSSSETSQAPSRNDTGVASSQQPQYTGVPSGRNQTVYDQFGNPIGVFPVQQFQPPPGPPPQFAQQNLPPQHDQQQPVPPQITGAPQSFQPPPHPPPGFQNPVISGAPQSFSQASGANQQFPPLRAGPLQSGQIAPQPTGYNQALQPTNGYGTAPNNPTTGITSQQSQIQSQRQQQSQQYGNSLFLSPPSGAQNGTISTATNLQPLEQQWSTQKPQQSSVSHQSTDLLAGLGNPQTSNSQQQPASLTSALQNLSLLSSQPQAAQFGQQQQQVGNPLVSQPADFQRQQATGFPQMTQSNISFPSLQSQHTQSASLQQSQQLQPVFQQSQATGVRQYPTLDSVTQPPPLPASMPQQQPLLPQLTQQPPQFQQQPFAPQPQTGQYPPLQQPIPTGYGPKVDNYTILSLYSHPDYYSSPVAVPAGGVNPAPANNSLLGATNSTQTNGAAVHDEVPLLKPGQRNPFLAKQPATQSQQQSRDVPAQREQSVRFDDFNGGRVSPDAFGQLSAWTGGSNAKKW</sequence>